<dbReference type="STRING" id="174720.A0A0N5BYS0"/>
<dbReference type="PANTHER" id="PTHR37984:SF5">
    <property type="entry name" value="PROTEIN NYNRIN-LIKE"/>
    <property type="match status" value="1"/>
</dbReference>
<reference evidence="3" key="1">
    <citation type="submission" date="2017-02" db="UniProtKB">
        <authorList>
            <consortium name="WormBaseParasite"/>
        </authorList>
    </citation>
    <scope>IDENTIFICATION</scope>
</reference>
<dbReference type="InterPro" id="IPR012337">
    <property type="entry name" value="RNaseH-like_sf"/>
</dbReference>
<evidence type="ECO:0000313" key="3">
    <source>
        <dbReference type="WBParaSite" id="SPAL_0001091900.1"/>
    </source>
</evidence>
<organism evidence="2 3">
    <name type="scientific">Strongyloides papillosus</name>
    <name type="common">Intestinal threadworm</name>
    <dbReference type="NCBI Taxonomy" id="174720"/>
    <lineage>
        <taxon>Eukaryota</taxon>
        <taxon>Metazoa</taxon>
        <taxon>Ecdysozoa</taxon>
        <taxon>Nematoda</taxon>
        <taxon>Chromadorea</taxon>
        <taxon>Rhabditida</taxon>
        <taxon>Tylenchina</taxon>
        <taxon>Panagrolaimomorpha</taxon>
        <taxon>Strongyloidoidea</taxon>
        <taxon>Strongyloididae</taxon>
        <taxon>Strongyloides</taxon>
    </lineage>
</organism>
<dbReference type="InterPro" id="IPR036397">
    <property type="entry name" value="RNaseH_sf"/>
</dbReference>
<dbReference type="InterPro" id="IPR050951">
    <property type="entry name" value="Retrovirus_Pol_polyprotein"/>
</dbReference>
<dbReference type="InterPro" id="IPR001584">
    <property type="entry name" value="Integrase_cat-core"/>
</dbReference>
<keyword evidence="2" id="KW-1185">Reference proteome</keyword>
<dbReference type="GO" id="GO:0015074">
    <property type="term" value="P:DNA integration"/>
    <property type="evidence" value="ECO:0007669"/>
    <property type="project" value="InterPro"/>
</dbReference>
<dbReference type="SUPFAM" id="SSF53098">
    <property type="entry name" value="Ribonuclease H-like"/>
    <property type="match status" value="1"/>
</dbReference>
<feature type="domain" description="Integrase catalytic" evidence="1">
    <location>
        <begin position="6"/>
        <end position="167"/>
    </location>
</feature>
<dbReference type="PROSITE" id="PS50994">
    <property type="entry name" value="INTEGRASE"/>
    <property type="match status" value="1"/>
</dbReference>
<evidence type="ECO:0000259" key="1">
    <source>
        <dbReference type="PROSITE" id="PS50994"/>
    </source>
</evidence>
<name>A0A0N5BYS0_STREA</name>
<proteinExistence type="predicted"/>
<accession>A0A0N5BYS0</accession>
<protein>
    <submittedName>
        <fullName evidence="3">Integrase catalytic domain-containing protein</fullName>
    </submittedName>
</protein>
<evidence type="ECO:0000313" key="2">
    <source>
        <dbReference type="Proteomes" id="UP000046392"/>
    </source>
</evidence>
<dbReference type="Pfam" id="PF00665">
    <property type="entry name" value="rve"/>
    <property type="match status" value="1"/>
</dbReference>
<dbReference type="GO" id="GO:0003676">
    <property type="term" value="F:nucleic acid binding"/>
    <property type="evidence" value="ECO:0007669"/>
    <property type="project" value="InterPro"/>
</dbReference>
<dbReference type="WBParaSite" id="SPAL_0001091900.1">
    <property type="protein sequence ID" value="SPAL_0001091900.1"/>
    <property type="gene ID" value="SPAL_0001091900"/>
</dbReference>
<dbReference type="Gene3D" id="3.30.420.10">
    <property type="entry name" value="Ribonuclease H-like superfamily/Ribonuclease H"/>
    <property type="match status" value="1"/>
</dbReference>
<sequence>MNTLKRKQIPKSDEDVEQFQVLYTDITFIEGCPIIAAIDKCSRYAIISVLKKATSSAINDFFISKIFNVFRLPVRIHSDAGKNFQGSCFKEMCNGMKIEHTMAIVGEHCSNQIIERFFRTLKLAINKQALEDKTTWRTTLEKVVFNYNNSPFSNHEVCPADNVFGFKVITLQMKLLNSTPSVQTEAKGYMQSIDQLKNLPKEVIVKVKDQNIKSTPAKILSNRNMLVSSTDDKRTDKIISLYKYRDAMIQNSNLSQL</sequence>
<dbReference type="PANTHER" id="PTHR37984">
    <property type="entry name" value="PROTEIN CBG26694"/>
    <property type="match status" value="1"/>
</dbReference>
<dbReference type="AlphaFoldDB" id="A0A0N5BYS0"/>
<dbReference type="Proteomes" id="UP000046392">
    <property type="component" value="Unplaced"/>
</dbReference>